<accession>A0ACA9K0U4</accession>
<protein>
    <submittedName>
        <fullName evidence="1">7859_t:CDS:1</fullName>
    </submittedName>
</protein>
<gene>
    <name evidence="1" type="ORF">SCALOS_LOCUS918</name>
</gene>
<keyword evidence="2" id="KW-1185">Reference proteome</keyword>
<reference evidence="1" key="1">
    <citation type="submission" date="2021-06" db="EMBL/GenBank/DDBJ databases">
        <authorList>
            <person name="Kallberg Y."/>
            <person name="Tangrot J."/>
            <person name="Rosling A."/>
        </authorList>
    </citation>
    <scope>NUCLEOTIDE SEQUENCE</scope>
    <source>
        <strain evidence="1">AU212A</strain>
    </source>
</reference>
<organism evidence="1 2">
    <name type="scientific">Scutellospora calospora</name>
    <dbReference type="NCBI Taxonomy" id="85575"/>
    <lineage>
        <taxon>Eukaryota</taxon>
        <taxon>Fungi</taxon>
        <taxon>Fungi incertae sedis</taxon>
        <taxon>Mucoromycota</taxon>
        <taxon>Glomeromycotina</taxon>
        <taxon>Glomeromycetes</taxon>
        <taxon>Diversisporales</taxon>
        <taxon>Gigasporaceae</taxon>
        <taxon>Scutellospora</taxon>
    </lineage>
</organism>
<evidence type="ECO:0000313" key="1">
    <source>
        <dbReference type="EMBL" id="CAG8445828.1"/>
    </source>
</evidence>
<proteinExistence type="predicted"/>
<dbReference type="Proteomes" id="UP000789860">
    <property type="component" value="Unassembled WGS sequence"/>
</dbReference>
<name>A0ACA9K0U4_9GLOM</name>
<evidence type="ECO:0000313" key="2">
    <source>
        <dbReference type="Proteomes" id="UP000789860"/>
    </source>
</evidence>
<sequence>MEGENYQVLVKYLTELVVPSEYNKLQCRKLRAQARYFLVREGILYRRTKEELLKPLRVVQRNEVRIVLDAIHGNAIDQGSHFNNRIIADICASLSIKHRMSSSYHPQMNSQVERFNRTLCGILAKNEFVQLSLFAYRTARHGTTKYEPFFLTYGREARLPVESEVETYPTEPANEEGEQLAIVARIVTLIDNLKEARAITLENIKRSQRKQILDYNSRHSLHSFSIGDKVWRYQAKLDSRKGGKLEPRWLGPY</sequence>
<comment type="caution">
    <text evidence="1">The sequence shown here is derived from an EMBL/GenBank/DDBJ whole genome shotgun (WGS) entry which is preliminary data.</text>
</comment>
<dbReference type="EMBL" id="CAJVPM010000500">
    <property type="protein sequence ID" value="CAG8445828.1"/>
    <property type="molecule type" value="Genomic_DNA"/>
</dbReference>